<dbReference type="Pfam" id="PF08327">
    <property type="entry name" value="AHSA1"/>
    <property type="match status" value="1"/>
</dbReference>
<sequence length="159" mass="18085">MTAHDIVVEATYPQPIWQVWHALTDRAALGTWLMPNDFEARVGHRFTFQVGPQHGWNGIVQCQVIKLVAPHCVAYTWRSGLDQPETIVTFTLESHGEGTFLRLEHAGFEPDNNQKFSLLDILGSGWNTKLLRKNLPAFLRQESAQWNKVPAIIQEGNRL</sequence>
<proteinExistence type="inferred from homology"/>
<dbReference type="EMBL" id="BIFQ01000002">
    <property type="protein sequence ID" value="GCE09980.1"/>
    <property type="molecule type" value="Genomic_DNA"/>
</dbReference>
<keyword evidence="4" id="KW-1185">Reference proteome</keyword>
<dbReference type="InterPro" id="IPR013538">
    <property type="entry name" value="ASHA1/2-like_C"/>
</dbReference>
<gene>
    <name evidence="3" type="ORF">KDAU_73090</name>
</gene>
<dbReference type="InterPro" id="IPR023393">
    <property type="entry name" value="START-like_dom_sf"/>
</dbReference>
<comment type="similarity">
    <text evidence="1">Belongs to the AHA1 family.</text>
</comment>
<accession>A0A401ZT73</accession>
<dbReference type="Proteomes" id="UP000287224">
    <property type="component" value="Unassembled WGS sequence"/>
</dbReference>
<name>A0A401ZT73_9CHLR</name>
<reference evidence="4" key="1">
    <citation type="submission" date="2018-12" db="EMBL/GenBank/DDBJ databases">
        <title>Tengunoibacter tsumagoiensis gen. nov., sp. nov., Dictyobacter kobayashii sp. nov., D. alpinus sp. nov., and D. joshuensis sp. nov. and description of Dictyobacteraceae fam. nov. within the order Ktedonobacterales isolated from Tengu-no-mugimeshi.</title>
        <authorList>
            <person name="Wang C.M."/>
            <person name="Zheng Y."/>
            <person name="Sakai Y."/>
            <person name="Toyoda A."/>
            <person name="Minakuchi Y."/>
            <person name="Abe K."/>
            <person name="Yokota A."/>
            <person name="Yabe S."/>
        </authorList>
    </citation>
    <scope>NUCLEOTIDE SEQUENCE [LARGE SCALE GENOMIC DNA]</scope>
    <source>
        <strain evidence="4">S-27</strain>
    </source>
</reference>
<evidence type="ECO:0000313" key="4">
    <source>
        <dbReference type="Proteomes" id="UP000287224"/>
    </source>
</evidence>
<dbReference type="OrthoDB" id="2355173at2"/>
<organism evidence="3 4">
    <name type="scientific">Dictyobacter aurantiacus</name>
    <dbReference type="NCBI Taxonomy" id="1936993"/>
    <lineage>
        <taxon>Bacteria</taxon>
        <taxon>Bacillati</taxon>
        <taxon>Chloroflexota</taxon>
        <taxon>Ktedonobacteria</taxon>
        <taxon>Ktedonobacterales</taxon>
        <taxon>Dictyobacteraceae</taxon>
        <taxon>Dictyobacter</taxon>
    </lineage>
</organism>
<evidence type="ECO:0000259" key="2">
    <source>
        <dbReference type="Pfam" id="PF08327"/>
    </source>
</evidence>
<protein>
    <recommendedName>
        <fullName evidence="2">Activator of Hsp90 ATPase homologue 1/2-like C-terminal domain-containing protein</fullName>
    </recommendedName>
</protein>
<dbReference type="SUPFAM" id="SSF55961">
    <property type="entry name" value="Bet v1-like"/>
    <property type="match status" value="1"/>
</dbReference>
<dbReference type="AlphaFoldDB" id="A0A401ZT73"/>
<dbReference type="Gene3D" id="3.30.530.20">
    <property type="match status" value="1"/>
</dbReference>
<evidence type="ECO:0000256" key="1">
    <source>
        <dbReference type="ARBA" id="ARBA00006817"/>
    </source>
</evidence>
<dbReference type="RefSeq" id="WP_126602893.1">
    <property type="nucleotide sequence ID" value="NZ_BIFQ01000002.1"/>
</dbReference>
<comment type="caution">
    <text evidence="3">The sequence shown here is derived from an EMBL/GenBank/DDBJ whole genome shotgun (WGS) entry which is preliminary data.</text>
</comment>
<feature type="domain" description="Activator of Hsp90 ATPase homologue 1/2-like C-terminal" evidence="2">
    <location>
        <begin position="15"/>
        <end position="128"/>
    </location>
</feature>
<dbReference type="CDD" id="cd07814">
    <property type="entry name" value="SRPBCC_CalC_Aha1-like"/>
    <property type="match status" value="1"/>
</dbReference>
<evidence type="ECO:0000313" key="3">
    <source>
        <dbReference type="EMBL" id="GCE09980.1"/>
    </source>
</evidence>